<keyword evidence="1" id="KW-0479">Metal-binding</keyword>
<dbReference type="SUPFAM" id="SSF57850">
    <property type="entry name" value="RING/U-box"/>
    <property type="match status" value="1"/>
</dbReference>
<feature type="compositionally biased region" description="Basic residues" evidence="5">
    <location>
        <begin position="34"/>
        <end position="44"/>
    </location>
</feature>
<sequence>MSNWIGDYEDLRNYPPGFWEAAIPPSRGRDRYRSPRRRPRRHHSSGRERFQGLDLDRAPFRAQSPARRNPRDLHNLGNVPAGFWDPVAIPARGRGEVPPLGRARPQGPTRGGHRGARVHGFNNLNGRNDEMEPVVNPQNFGRAGRRLGDRAPDRYRDPVRARSPIRGANHGRRRDPDLRHREDVDRHRGRGAEDDFMVELERQFGGFGIGPRSPYPIVDEDEYFDYFHGYFDALEGRGPQDRDRGHVGYRRHGPERHPGRRPPPPGFMQNRSRSLFLEGMMAGHPMGPIRGMRRDDFLSAVDFFGDPFDDDDDNDDFLSGTPPHVEYRGQNAPRHRLRNNDILVGGRPLDIREVDHLRPNAGVRVVPAGQAINVADYCNPVHNPAGDAECAICMDGHSAQHPLIATKVCGHTFHANCLDEWVNSTANNSAGCPTCRQPICPERPLVAVDRQGGEAPVRRVPAPRGNRY</sequence>
<accession>A0A6G1K2S0</accession>
<feature type="compositionally biased region" description="Basic and acidic residues" evidence="5">
    <location>
        <begin position="174"/>
        <end position="187"/>
    </location>
</feature>
<dbReference type="Proteomes" id="UP000799428">
    <property type="component" value="Unassembled WGS sequence"/>
</dbReference>
<evidence type="ECO:0000256" key="1">
    <source>
        <dbReference type="ARBA" id="ARBA00022723"/>
    </source>
</evidence>
<feature type="domain" description="RING-type" evidence="6">
    <location>
        <begin position="390"/>
        <end position="436"/>
    </location>
</feature>
<evidence type="ECO:0000259" key="6">
    <source>
        <dbReference type="PROSITE" id="PS50089"/>
    </source>
</evidence>
<dbReference type="InterPro" id="IPR001841">
    <property type="entry name" value="Znf_RING"/>
</dbReference>
<keyword evidence="3" id="KW-0862">Zinc</keyword>
<reference evidence="7" key="1">
    <citation type="journal article" date="2020" name="Stud. Mycol.">
        <title>101 Dothideomycetes genomes: a test case for predicting lifestyles and emergence of pathogens.</title>
        <authorList>
            <person name="Haridas S."/>
            <person name="Albert R."/>
            <person name="Binder M."/>
            <person name="Bloem J."/>
            <person name="Labutti K."/>
            <person name="Salamov A."/>
            <person name="Andreopoulos B."/>
            <person name="Baker S."/>
            <person name="Barry K."/>
            <person name="Bills G."/>
            <person name="Bluhm B."/>
            <person name="Cannon C."/>
            <person name="Castanera R."/>
            <person name="Culley D."/>
            <person name="Daum C."/>
            <person name="Ezra D."/>
            <person name="Gonzalez J."/>
            <person name="Henrissat B."/>
            <person name="Kuo A."/>
            <person name="Liang C."/>
            <person name="Lipzen A."/>
            <person name="Lutzoni F."/>
            <person name="Magnuson J."/>
            <person name="Mondo S."/>
            <person name="Nolan M."/>
            <person name="Ohm R."/>
            <person name="Pangilinan J."/>
            <person name="Park H.-J."/>
            <person name="Ramirez L."/>
            <person name="Alfaro M."/>
            <person name="Sun H."/>
            <person name="Tritt A."/>
            <person name="Yoshinaga Y."/>
            <person name="Zwiers L.-H."/>
            <person name="Turgeon B."/>
            <person name="Goodwin S."/>
            <person name="Spatafora J."/>
            <person name="Crous P."/>
            <person name="Grigoriev I."/>
        </authorList>
    </citation>
    <scope>NUCLEOTIDE SEQUENCE</scope>
    <source>
        <strain evidence="7">CBS 279.74</strain>
    </source>
</reference>
<protein>
    <recommendedName>
        <fullName evidence="6">RING-type domain-containing protein</fullName>
    </recommendedName>
</protein>
<feature type="region of interest" description="Disordered" evidence="5">
    <location>
        <begin position="249"/>
        <end position="268"/>
    </location>
</feature>
<evidence type="ECO:0000313" key="8">
    <source>
        <dbReference type="Proteomes" id="UP000799428"/>
    </source>
</evidence>
<evidence type="ECO:0000256" key="2">
    <source>
        <dbReference type="ARBA" id="ARBA00022771"/>
    </source>
</evidence>
<dbReference type="PROSITE" id="PS50089">
    <property type="entry name" value="ZF_RING_2"/>
    <property type="match status" value="1"/>
</dbReference>
<gene>
    <name evidence="7" type="ORF">K504DRAFT_458616</name>
</gene>
<evidence type="ECO:0000256" key="3">
    <source>
        <dbReference type="ARBA" id="ARBA00022833"/>
    </source>
</evidence>
<proteinExistence type="predicted"/>
<feature type="compositionally biased region" description="Basic residues" evidence="5">
    <location>
        <begin position="249"/>
        <end position="260"/>
    </location>
</feature>
<dbReference type="Pfam" id="PF13639">
    <property type="entry name" value="zf-RING_2"/>
    <property type="match status" value="1"/>
</dbReference>
<feature type="compositionally biased region" description="Basic and acidic residues" evidence="5">
    <location>
        <begin position="45"/>
        <end position="59"/>
    </location>
</feature>
<keyword evidence="2 4" id="KW-0863">Zinc-finger</keyword>
<dbReference type="OrthoDB" id="3800401at2759"/>
<dbReference type="SMART" id="SM00184">
    <property type="entry name" value="RING"/>
    <property type="match status" value="1"/>
</dbReference>
<feature type="region of interest" description="Disordered" evidence="5">
    <location>
        <begin position="23"/>
        <end position="78"/>
    </location>
</feature>
<feature type="compositionally biased region" description="Basic and acidic residues" evidence="5">
    <location>
        <begin position="146"/>
        <end position="160"/>
    </location>
</feature>
<dbReference type="EMBL" id="MU005774">
    <property type="protein sequence ID" value="KAF2707169.1"/>
    <property type="molecule type" value="Genomic_DNA"/>
</dbReference>
<organism evidence="7 8">
    <name type="scientific">Pleomassaria siparia CBS 279.74</name>
    <dbReference type="NCBI Taxonomy" id="1314801"/>
    <lineage>
        <taxon>Eukaryota</taxon>
        <taxon>Fungi</taxon>
        <taxon>Dikarya</taxon>
        <taxon>Ascomycota</taxon>
        <taxon>Pezizomycotina</taxon>
        <taxon>Dothideomycetes</taxon>
        <taxon>Pleosporomycetidae</taxon>
        <taxon>Pleosporales</taxon>
        <taxon>Pleomassariaceae</taxon>
        <taxon>Pleomassaria</taxon>
    </lineage>
</organism>
<evidence type="ECO:0000256" key="4">
    <source>
        <dbReference type="PROSITE-ProRule" id="PRU00175"/>
    </source>
</evidence>
<dbReference type="AlphaFoldDB" id="A0A6G1K2S0"/>
<dbReference type="PANTHER" id="PTHR45969">
    <property type="entry name" value="RING ZINC FINGER PROTEIN-RELATED"/>
    <property type="match status" value="1"/>
</dbReference>
<evidence type="ECO:0000313" key="7">
    <source>
        <dbReference type="EMBL" id="KAF2707169.1"/>
    </source>
</evidence>
<keyword evidence="8" id="KW-1185">Reference proteome</keyword>
<dbReference type="GO" id="GO:0008270">
    <property type="term" value="F:zinc ion binding"/>
    <property type="evidence" value="ECO:0007669"/>
    <property type="project" value="UniProtKB-KW"/>
</dbReference>
<evidence type="ECO:0000256" key="5">
    <source>
        <dbReference type="SAM" id="MobiDB-lite"/>
    </source>
</evidence>
<name>A0A6G1K2S0_9PLEO</name>
<dbReference type="Gene3D" id="3.30.40.10">
    <property type="entry name" value="Zinc/RING finger domain, C3HC4 (zinc finger)"/>
    <property type="match status" value="1"/>
</dbReference>
<dbReference type="InterPro" id="IPR013083">
    <property type="entry name" value="Znf_RING/FYVE/PHD"/>
</dbReference>
<feature type="region of interest" description="Disordered" evidence="5">
    <location>
        <begin position="94"/>
        <end position="187"/>
    </location>
</feature>